<name>A0ABR1R4H3_9PEZI</name>
<evidence type="ECO:0000313" key="4">
    <source>
        <dbReference type="Proteomes" id="UP001396898"/>
    </source>
</evidence>
<proteinExistence type="predicted"/>
<dbReference type="InterPro" id="IPR052895">
    <property type="entry name" value="HetReg/Transcr_Mod"/>
</dbReference>
<feature type="transmembrane region" description="Helical" evidence="1">
    <location>
        <begin position="626"/>
        <end position="647"/>
    </location>
</feature>
<evidence type="ECO:0000256" key="1">
    <source>
        <dbReference type="SAM" id="Phobius"/>
    </source>
</evidence>
<gene>
    <name evidence="3" type="ORF">PG991_014760</name>
</gene>
<keyword evidence="1" id="KW-0472">Membrane</keyword>
<dbReference type="InterPro" id="IPR010730">
    <property type="entry name" value="HET"/>
</dbReference>
<evidence type="ECO:0000259" key="2">
    <source>
        <dbReference type="Pfam" id="PF06985"/>
    </source>
</evidence>
<dbReference type="EMBL" id="JAQQWI010000019">
    <property type="protein sequence ID" value="KAK7999085.1"/>
    <property type="molecule type" value="Genomic_DNA"/>
</dbReference>
<dbReference type="PANTHER" id="PTHR24148:SF64">
    <property type="entry name" value="HETEROKARYON INCOMPATIBILITY DOMAIN-CONTAINING PROTEIN"/>
    <property type="match status" value="1"/>
</dbReference>
<keyword evidence="4" id="KW-1185">Reference proteome</keyword>
<dbReference type="Pfam" id="PF06985">
    <property type="entry name" value="HET"/>
    <property type="match status" value="1"/>
</dbReference>
<protein>
    <submittedName>
        <fullName evidence="3">Heterokaryon incompatibility protein 6- OR allele</fullName>
    </submittedName>
</protein>
<keyword evidence="1" id="KW-1133">Transmembrane helix</keyword>
<reference evidence="3 4" key="1">
    <citation type="submission" date="2023-01" db="EMBL/GenBank/DDBJ databases">
        <title>Analysis of 21 Apiospora genomes using comparative genomics revels a genus with tremendous synthesis potential of carbohydrate active enzymes and secondary metabolites.</title>
        <authorList>
            <person name="Sorensen T."/>
        </authorList>
    </citation>
    <scope>NUCLEOTIDE SEQUENCE [LARGE SCALE GENOMIC DNA]</scope>
    <source>
        <strain evidence="3 4">CBS 20057</strain>
    </source>
</reference>
<comment type="caution">
    <text evidence="3">The sequence shown here is derived from an EMBL/GenBank/DDBJ whole genome shotgun (WGS) entry which is preliminary data.</text>
</comment>
<sequence>MARFYDQLNIESYEIRIIYLHPAQSGSKIKCTLENKSLVNLPSYAALSYCWGNSAHTTEIIVNNVARRVTISLEHALQRLRDLGVERVWADALCINQEDDQEKSLQIRNTREIFSKAALTYSWLGGQGEDRAVKGLNFLQRQDSDLWPALLRTGRFEAPETSQRGVFARFTTRQAVAVLDAEDALPHEHSSARPMVYDSDNAQPHDPTTIRMETMSPSARQQYDSCIRCKLVYSLQALVDLFSRDYWQRRWIIQEISASENVKILCGQEEINLGDLDAALKQCQDSILWKYANESACAYFRAIMDIRREYQSNGGFCLGTVIAKTQKFLSRDPRDKIFALIGICCDGPQLVPTPSYHQSPESVSRNLTRAMLRKYRCFDIVLASNRAKSGPSILPSWVVDWSSQPASPDFKYNLITETEKEATPRPDSDTTANMLRGEPDTVIMRGIEFASVVAITTNLSNPGSAEGPSYPAAHSITNRAANRPSREYYQKSHSVHDALAWCLASNKPNGTIPDGIIDNSACKHFRVVIHRCVRMPMYPRLATGRNALDRGQGVNDNILLIRHWHNYNANFPIDGKPLRSLLNDNILGYYATLPVSHWFGRNLALSLGSFVLLLIVTKAIHASELIIILTVVLTIIINVSVGLRCWYWHRRDDLHMFDNLDFIVARVAKKDKLACCDTGMLAMVGNRTEPGDQICRVNGLSDFVVLRKIGNEVEAGYNLIGPAFPSLSRADFKRYSPVCPAIKSEWPSQVQKKDFIIR</sequence>
<feature type="domain" description="Heterokaryon incompatibility" evidence="2">
    <location>
        <begin position="44"/>
        <end position="255"/>
    </location>
</feature>
<dbReference type="PANTHER" id="PTHR24148">
    <property type="entry name" value="ANKYRIN REPEAT DOMAIN-CONTAINING PROTEIN 39 HOMOLOG-RELATED"/>
    <property type="match status" value="1"/>
</dbReference>
<evidence type="ECO:0000313" key="3">
    <source>
        <dbReference type="EMBL" id="KAK7999085.1"/>
    </source>
</evidence>
<accession>A0ABR1R4H3</accession>
<organism evidence="3 4">
    <name type="scientific">Apiospora marii</name>
    <dbReference type="NCBI Taxonomy" id="335849"/>
    <lineage>
        <taxon>Eukaryota</taxon>
        <taxon>Fungi</taxon>
        <taxon>Dikarya</taxon>
        <taxon>Ascomycota</taxon>
        <taxon>Pezizomycotina</taxon>
        <taxon>Sordariomycetes</taxon>
        <taxon>Xylariomycetidae</taxon>
        <taxon>Amphisphaeriales</taxon>
        <taxon>Apiosporaceae</taxon>
        <taxon>Apiospora</taxon>
    </lineage>
</organism>
<keyword evidence="1" id="KW-0812">Transmembrane</keyword>
<dbReference type="Proteomes" id="UP001396898">
    <property type="component" value="Unassembled WGS sequence"/>
</dbReference>